<evidence type="ECO:0000313" key="10">
    <source>
        <dbReference type="EMBL" id="SEA16251.1"/>
    </source>
</evidence>
<dbReference type="GO" id="GO:0005737">
    <property type="term" value="C:cytoplasm"/>
    <property type="evidence" value="ECO:0007669"/>
    <property type="project" value="UniProtKB-SubCell"/>
</dbReference>
<evidence type="ECO:0000256" key="5">
    <source>
        <dbReference type="ARBA" id="ARBA00023004"/>
    </source>
</evidence>
<dbReference type="InterPro" id="IPR001519">
    <property type="entry name" value="Ferritin"/>
</dbReference>
<evidence type="ECO:0000256" key="7">
    <source>
        <dbReference type="PIRSR" id="PIRSR601519-1"/>
    </source>
</evidence>
<dbReference type="EC" id="1.16.3.2" evidence="8"/>
<dbReference type="GO" id="GO:0006826">
    <property type="term" value="P:iron ion transport"/>
    <property type="evidence" value="ECO:0007669"/>
    <property type="project" value="InterPro"/>
</dbReference>
<dbReference type="RefSeq" id="WP_091085277.1">
    <property type="nucleotide sequence ID" value="NZ_FNRD01000002.1"/>
</dbReference>
<keyword evidence="4" id="KW-0560">Oxidoreductase</keyword>
<dbReference type="Pfam" id="PF00210">
    <property type="entry name" value="Ferritin"/>
    <property type="match status" value="1"/>
</dbReference>
<comment type="function">
    <text evidence="6">May alleviate iron toxicity in the presence of oxygen.</text>
</comment>
<dbReference type="AlphaFoldDB" id="A0A1H3YYJ1"/>
<comment type="similarity">
    <text evidence="1 8">Belongs to the ferritin family. Prokaryotic subfamily.</text>
</comment>
<feature type="binding site" evidence="7">
    <location>
        <position position="127"/>
    </location>
    <ligand>
        <name>Fe cation</name>
        <dbReference type="ChEBI" id="CHEBI:24875"/>
        <label>1</label>
    </ligand>
</feature>
<comment type="subcellular location">
    <subcellularLocation>
        <location evidence="8">Cytoplasm</location>
    </subcellularLocation>
</comment>
<dbReference type="GO" id="GO:0042802">
    <property type="term" value="F:identical protein binding"/>
    <property type="evidence" value="ECO:0007669"/>
    <property type="project" value="UniProtKB-ARBA"/>
</dbReference>
<dbReference type="OrthoDB" id="9801481at2"/>
<accession>A0A1H3YYJ1</accession>
<evidence type="ECO:0000313" key="11">
    <source>
        <dbReference type="Proteomes" id="UP000198951"/>
    </source>
</evidence>
<name>A0A1H3YYJ1_9FLAO</name>
<dbReference type="GO" id="GO:0008199">
    <property type="term" value="F:ferric iron binding"/>
    <property type="evidence" value="ECO:0007669"/>
    <property type="project" value="InterPro"/>
</dbReference>
<evidence type="ECO:0000256" key="6">
    <source>
        <dbReference type="ARBA" id="ARBA00054546"/>
    </source>
</evidence>
<evidence type="ECO:0000256" key="8">
    <source>
        <dbReference type="RuleBase" id="RU361145"/>
    </source>
</evidence>
<dbReference type="SUPFAM" id="SSF47240">
    <property type="entry name" value="Ferritin-like"/>
    <property type="match status" value="1"/>
</dbReference>
<dbReference type="Gene3D" id="1.20.1260.10">
    <property type="match status" value="1"/>
</dbReference>
<dbReference type="GO" id="GO:0006879">
    <property type="term" value="P:intracellular iron ion homeostasis"/>
    <property type="evidence" value="ECO:0007669"/>
    <property type="project" value="UniProtKB-KW"/>
</dbReference>
<feature type="binding site" evidence="7">
    <location>
        <position position="50"/>
    </location>
    <ligand>
        <name>Fe cation</name>
        <dbReference type="ChEBI" id="CHEBI:24875"/>
        <label>1</label>
    </ligand>
</feature>
<feature type="binding site" evidence="7">
    <location>
        <position position="94"/>
    </location>
    <ligand>
        <name>Fe cation</name>
        <dbReference type="ChEBI" id="CHEBI:24875"/>
        <label>1</label>
    </ligand>
</feature>
<comment type="catalytic activity">
    <reaction evidence="8">
        <text>4 Fe(2+) + O2 + 6 H2O = 4 iron(III) oxide-hydroxide + 12 H(+)</text>
        <dbReference type="Rhea" id="RHEA:11972"/>
        <dbReference type="ChEBI" id="CHEBI:15377"/>
        <dbReference type="ChEBI" id="CHEBI:15378"/>
        <dbReference type="ChEBI" id="CHEBI:15379"/>
        <dbReference type="ChEBI" id="CHEBI:29033"/>
        <dbReference type="ChEBI" id="CHEBI:78619"/>
        <dbReference type="EC" id="1.16.3.2"/>
    </reaction>
</comment>
<reference evidence="11" key="1">
    <citation type="submission" date="2016-10" db="EMBL/GenBank/DDBJ databases">
        <authorList>
            <person name="Varghese N."/>
            <person name="Submissions S."/>
        </authorList>
    </citation>
    <scope>NUCLEOTIDE SEQUENCE [LARGE SCALE GENOMIC DNA]</scope>
    <source>
        <strain evidence="11">DSM 22376</strain>
    </source>
</reference>
<feature type="binding site" evidence="7">
    <location>
        <position position="17"/>
    </location>
    <ligand>
        <name>Fe cation</name>
        <dbReference type="ChEBI" id="CHEBI:24875"/>
        <label>1</label>
    </ligand>
</feature>
<keyword evidence="8" id="KW-0963">Cytoplasm</keyword>
<keyword evidence="5 7" id="KW-0408">Iron</keyword>
<evidence type="ECO:0000256" key="3">
    <source>
        <dbReference type="ARBA" id="ARBA00022723"/>
    </source>
</evidence>
<dbReference type="GO" id="GO:0016491">
    <property type="term" value="F:oxidoreductase activity"/>
    <property type="evidence" value="ECO:0007669"/>
    <property type="project" value="UniProtKB-KW"/>
</dbReference>
<feature type="binding site" evidence="7">
    <location>
        <position position="53"/>
    </location>
    <ligand>
        <name>Fe cation</name>
        <dbReference type="ChEBI" id="CHEBI:24875"/>
        <label>1</label>
    </ligand>
</feature>
<dbReference type="PANTHER" id="PTHR11431">
    <property type="entry name" value="FERRITIN"/>
    <property type="match status" value="1"/>
</dbReference>
<dbReference type="STRING" id="150146.SAMN05443667_102170"/>
<organism evidence="10 11">
    <name type="scientific">Flavobacterium gillisiae</name>
    <dbReference type="NCBI Taxonomy" id="150146"/>
    <lineage>
        <taxon>Bacteria</taxon>
        <taxon>Pseudomonadati</taxon>
        <taxon>Bacteroidota</taxon>
        <taxon>Flavobacteriia</taxon>
        <taxon>Flavobacteriales</taxon>
        <taxon>Flavobacteriaceae</taxon>
        <taxon>Flavobacterium</taxon>
    </lineage>
</organism>
<dbReference type="FunFam" id="1.20.1260.10:FF:000001">
    <property type="entry name" value="Non-heme ferritin"/>
    <property type="match status" value="1"/>
</dbReference>
<dbReference type="InterPro" id="IPR008331">
    <property type="entry name" value="Ferritin_DPS_dom"/>
</dbReference>
<dbReference type="InterPro" id="IPR041719">
    <property type="entry name" value="Ferritin_prok"/>
</dbReference>
<dbReference type="EMBL" id="FNRD01000002">
    <property type="protein sequence ID" value="SEA16251.1"/>
    <property type="molecule type" value="Genomic_DNA"/>
</dbReference>
<dbReference type="GO" id="GO:0008198">
    <property type="term" value="F:ferrous iron binding"/>
    <property type="evidence" value="ECO:0007669"/>
    <property type="project" value="TreeGrafter"/>
</dbReference>
<dbReference type="PANTHER" id="PTHR11431:SF127">
    <property type="entry name" value="BACTERIAL NON-HEME FERRITIN"/>
    <property type="match status" value="1"/>
</dbReference>
<keyword evidence="2 8" id="KW-0409">Iron storage</keyword>
<dbReference type="InterPro" id="IPR009078">
    <property type="entry name" value="Ferritin-like_SF"/>
</dbReference>
<dbReference type="CDD" id="cd01055">
    <property type="entry name" value="Nonheme_Ferritin"/>
    <property type="match status" value="1"/>
</dbReference>
<evidence type="ECO:0000256" key="1">
    <source>
        <dbReference type="ARBA" id="ARBA00006950"/>
    </source>
</evidence>
<dbReference type="InterPro" id="IPR012347">
    <property type="entry name" value="Ferritin-like"/>
</dbReference>
<comment type="function">
    <text evidence="8">Iron-storage protein.</text>
</comment>
<keyword evidence="3 7" id="KW-0479">Metal-binding</keyword>
<proteinExistence type="inferred from homology"/>
<keyword evidence="11" id="KW-1185">Reference proteome</keyword>
<evidence type="ECO:0000256" key="4">
    <source>
        <dbReference type="ARBA" id="ARBA00023002"/>
    </source>
</evidence>
<gene>
    <name evidence="10" type="ORF">SAMN05443667_102170</name>
</gene>
<sequence length="167" mass="19293">MLSKNIETALNKQVHIEAESSQIYLSMASWSETHGLEGISKFMYAQSDEERVHMLKVMKFINERGGHAQVTELKAPKTNYETFQEMFEELYKHEVFVSNAINELVHIALTEKDYASHNFLQWFVAEQIEEEAQAKNILDKIHLIGDDKGGLYLFDRDIQQPNVKGSK</sequence>
<evidence type="ECO:0000256" key="2">
    <source>
        <dbReference type="ARBA" id="ARBA00022434"/>
    </source>
</evidence>
<protein>
    <recommendedName>
        <fullName evidence="8">Ferritin</fullName>
        <ecNumber evidence="8">1.16.3.2</ecNumber>
    </recommendedName>
</protein>
<evidence type="ECO:0000259" key="9">
    <source>
        <dbReference type="PROSITE" id="PS50905"/>
    </source>
</evidence>
<dbReference type="InterPro" id="IPR009040">
    <property type="entry name" value="Ferritin-like_diiron"/>
</dbReference>
<dbReference type="PROSITE" id="PS50905">
    <property type="entry name" value="FERRITIN_LIKE"/>
    <property type="match status" value="1"/>
</dbReference>
<dbReference type="Proteomes" id="UP000198951">
    <property type="component" value="Unassembled WGS sequence"/>
</dbReference>
<feature type="domain" description="Ferritin-like diiron" evidence="9">
    <location>
        <begin position="1"/>
        <end position="145"/>
    </location>
</feature>